<organism evidence="1 2">
    <name type="scientific">Dinoroseobacter phage DFL12phi1</name>
    <dbReference type="NCBI Taxonomy" id="1477404"/>
    <lineage>
        <taxon>Viruses</taxon>
        <taxon>Duplodnaviria</taxon>
        <taxon>Heunggongvirae</taxon>
        <taxon>Uroviricota</taxon>
        <taxon>Caudoviricetes</taxon>
        <taxon>Schitoviridae</taxon>
        <taxon>Rhodovirinae</taxon>
        <taxon>Baltimorevirus</taxon>
        <taxon>Baltimorevirus DFL12</taxon>
    </lineage>
</organism>
<dbReference type="Proteomes" id="UP000024335">
    <property type="component" value="Segment"/>
</dbReference>
<dbReference type="GeneID" id="19686263"/>
<gene>
    <name evidence="1" type="ORF">DFL12P1_0059</name>
</gene>
<keyword evidence="2" id="KW-1185">Reference proteome</keyword>
<dbReference type="RefSeq" id="YP_009043739.1">
    <property type="nucleotide sequence ID" value="NC_024367.1"/>
</dbReference>
<evidence type="ECO:0000313" key="1">
    <source>
        <dbReference type="EMBL" id="AHX01019.1"/>
    </source>
</evidence>
<dbReference type="OrthoDB" id="29169at10239"/>
<dbReference type="EMBL" id="KJ621082">
    <property type="protein sequence ID" value="AHX01019.1"/>
    <property type="molecule type" value="Genomic_DNA"/>
</dbReference>
<reference evidence="1" key="1">
    <citation type="submission" date="2014-05" db="EMBL/GenBank/DDBJ databases">
        <title>Complete genome sequence of bacteriophage DFL12phi1, which infects Dinoroseobacter shibae.</title>
        <authorList>
            <person name="Ji J."/>
            <person name="Zhang R."/>
            <person name="Jiao N."/>
        </authorList>
    </citation>
    <scope>NUCLEOTIDE SEQUENCE [LARGE SCALE GENOMIC DNA]</scope>
</reference>
<sequence>MIFYVLWRIDGEFQLSELTEEMFNLPSNNDVLIACLNQEYQEGNTGMTEEEFNDQIAMATDPDSPDYLGYEMPMAFLGPPDLQWRSI</sequence>
<proteinExistence type="predicted"/>
<protein>
    <submittedName>
        <fullName evidence="1">Uncharacterized protein</fullName>
    </submittedName>
</protein>
<dbReference type="KEGG" id="vg:19686263"/>
<name>A0A023NHU6_9CAUD</name>
<evidence type="ECO:0000313" key="2">
    <source>
        <dbReference type="Proteomes" id="UP000024335"/>
    </source>
</evidence>
<accession>A0A023NHU6</accession>